<feature type="compositionally biased region" description="Basic and acidic residues" evidence="1">
    <location>
        <begin position="132"/>
        <end position="145"/>
    </location>
</feature>
<dbReference type="AlphaFoldDB" id="A0AAW0MV07"/>
<name>A0AAW0MV07_9GOBI</name>
<organism evidence="2 3">
    <name type="scientific">Mugilogobius chulae</name>
    <name type="common">yellowstripe goby</name>
    <dbReference type="NCBI Taxonomy" id="88201"/>
    <lineage>
        <taxon>Eukaryota</taxon>
        <taxon>Metazoa</taxon>
        <taxon>Chordata</taxon>
        <taxon>Craniata</taxon>
        <taxon>Vertebrata</taxon>
        <taxon>Euteleostomi</taxon>
        <taxon>Actinopterygii</taxon>
        <taxon>Neopterygii</taxon>
        <taxon>Teleostei</taxon>
        <taxon>Neoteleostei</taxon>
        <taxon>Acanthomorphata</taxon>
        <taxon>Gobiaria</taxon>
        <taxon>Gobiiformes</taxon>
        <taxon>Gobioidei</taxon>
        <taxon>Gobiidae</taxon>
        <taxon>Gobionellinae</taxon>
        <taxon>Mugilogobius</taxon>
    </lineage>
</organism>
<sequence length="165" mass="18577">MSVSTEDLPDKHKDHDGTTKELTTSQELPKLDGSEATDAHQIDVKDEMDVRPQTLETKSEVVRLTKAGPVKTKDEVKPLVSDGDTKIPKDNVEIPKDKMDVRPQKLDIKSSEAVSGKTVETKDEVKPLVSDDDTKMPKDIVEIQKRTGLRHQILRQRRQSKKKSN</sequence>
<keyword evidence="3" id="KW-1185">Reference proteome</keyword>
<gene>
    <name evidence="2" type="ORF">WMY93_027569</name>
</gene>
<feature type="compositionally biased region" description="Basic and acidic residues" evidence="1">
    <location>
        <begin position="29"/>
        <end position="50"/>
    </location>
</feature>
<feature type="compositionally biased region" description="Basic residues" evidence="1">
    <location>
        <begin position="147"/>
        <end position="165"/>
    </location>
</feature>
<evidence type="ECO:0000313" key="3">
    <source>
        <dbReference type="Proteomes" id="UP001460270"/>
    </source>
</evidence>
<dbReference type="EMBL" id="JBBPFD010000020">
    <property type="protein sequence ID" value="KAK7884446.1"/>
    <property type="molecule type" value="Genomic_DNA"/>
</dbReference>
<proteinExistence type="predicted"/>
<feature type="compositionally biased region" description="Basic and acidic residues" evidence="1">
    <location>
        <begin position="8"/>
        <end position="19"/>
    </location>
</feature>
<dbReference type="Proteomes" id="UP001460270">
    <property type="component" value="Unassembled WGS sequence"/>
</dbReference>
<evidence type="ECO:0000256" key="1">
    <source>
        <dbReference type="SAM" id="MobiDB-lite"/>
    </source>
</evidence>
<comment type="caution">
    <text evidence="2">The sequence shown here is derived from an EMBL/GenBank/DDBJ whole genome shotgun (WGS) entry which is preliminary data.</text>
</comment>
<protein>
    <submittedName>
        <fullName evidence="2">Uncharacterized protein</fullName>
    </submittedName>
</protein>
<evidence type="ECO:0000313" key="2">
    <source>
        <dbReference type="EMBL" id="KAK7884446.1"/>
    </source>
</evidence>
<reference evidence="3" key="1">
    <citation type="submission" date="2024-04" db="EMBL/GenBank/DDBJ databases">
        <title>Salinicola lusitanus LLJ914,a marine bacterium isolated from the Okinawa Trough.</title>
        <authorList>
            <person name="Li J."/>
        </authorList>
    </citation>
    <scope>NUCLEOTIDE SEQUENCE [LARGE SCALE GENOMIC DNA]</scope>
</reference>
<feature type="region of interest" description="Disordered" evidence="1">
    <location>
        <begin position="1"/>
        <end position="51"/>
    </location>
</feature>
<accession>A0AAW0MV07</accession>
<feature type="region of interest" description="Disordered" evidence="1">
    <location>
        <begin position="110"/>
        <end position="165"/>
    </location>
</feature>